<proteinExistence type="predicted"/>
<comment type="caution">
    <text evidence="2">The sequence shown here is derived from an EMBL/GenBank/DDBJ whole genome shotgun (WGS) entry which is preliminary data.</text>
</comment>
<evidence type="ECO:0000313" key="3">
    <source>
        <dbReference type="Proteomes" id="UP001314170"/>
    </source>
</evidence>
<feature type="region of interest" description="Disordered" evidence="1">
    <location>
        <begin position="162"/>
        <end position="181"/>
    </location>
</feature>
<sequence>MVSEAGAATGEWTLVYGSGQSRRSLKSAASFSPASPSRLGRQSDERVRGSPLGPSARTDKGKAPAVAPSRWPRALRMGLRWLALVRSLFFAGGGARLFLLALGPGAVRGGGPEKACFARLDRPIVEVGTTDGALLHKVNAGLLDLRQVEGSRAQAPALTERRKIKKTKRSAKGALPLRRAV</sequence>
<name>A0AAV1RHZ9_9ROSI</name>
<reference evidence="2 3" key="1">
    <citation type="submission" date="2024-01" db="EMBL/GenBank/DDBJ databases">
        <authorList>
            <person name="Waweru B."/>
        </authorList>
    </citation>
    <scope>NUCLEOTIDE SEQUENCE [LARGE SCALE GENOMIC DNA]</scope>
</reference>
<evidence type="ECO:0000313" key="2">
    <source>
        <dbReference type="EMBL" id="CAK7335363.1"/>
    </source>
</evidence>
<feature type="compositionally biased region" description="Basic residues" evidence="1">
    <location>
        <begin position="162"/>
        <end position="171"/>
    </location>
</feature>
<feature type="region of interest" description="Disordered" evidence="1">
    <location>
        <begin position="26"/>
        <end position="67"/>
    </location>
</feature>
<keyword evidence="3" id="KW-1185">Reference proteome</keyword>
<dbReference type="AlphaFoldDB" id="A0AAV1RHZ9"/>
<dbReference type="EMBL" id="CAWUPB010000983">
    <property type="protein sequence ID" value="CAK7335363.1"/>
    <property type="molecule type" value="Genomic_DNA"/>
</dbReference>
<evidence type="ECO:0000256" key="1">
    <source>
        <dbReference type="SAM" id="MobiDB-lite"/>
    </source>
</evidence>
<protein>
    <submittedName>
        <fullName evidence="2">Uncharacterized protein</fullName>
    </submittedName>
</protein>
<gene>
    <name evidence="2" type="ORF">DCAF_LOCUS10355</name>
</gene>
<accession>A0AAV1RHZ9</accession>
<dbReference type="Proteomes" id="UP001314170">
    <property type="component" value="Unassembled WGS sequence"/>
</dbReference>
<feature type="compositionally biased region" description="Low complexity" evidence="1">
    <location>
        <begin position="27"/>
        <end position="37"/>
    </location>
</feature>
<organism evidence="2 3">
    <name type="scientific">Dovyalis caffra</name>
    <dbReference type="NCBI Taxonomy" id="77055"/>
    <lineage>
        <taxon>Eukaryota</taxon>
        <taxon>Viridiplantae</taxon>
        <taxon>Streptophyta</taxon>
        <taxon>Embryophyta</taxon>
        <taxon>Tracheophyta</taxon>
        <taxon>Spermatophyta</taxon>
        <taxon>Magnoliopsida</taxon>
        <taxon>eudicotyledons</taxon>
        <taxon>Gunneridae</taxon>
        <taxon>Pentapetalae</taxon>
        <taxon>rosids</taxon>
        <taxon>fabids</taxon>
        <taxon>Malpighiales</taxon>
        <taxon>Salicaceae</taxon>
        <taxon>Flacourtieae</taxon>
        <taxon>Dovyalis</taxon>
    </lineage>
</organism>